<dbReference type="PROSITE" id="PS01226">
    <property type="entry name" value="HMG_COA_SYNTHASE"/>
    <property type="match status" value="1"/>
</dbReference>
<keyword evidence="10" id="KW-0443">Lipid metabolism</keyword>
<reference evidence="14 15" key="1">
    <citation type="journal article" date="2021" name="Elife">
        <title>Chloroplast acquisition without the gene transfer in kleptoplastic sea slugs, Plakobranchus ocellatus.</title>
        <authorList>
            <person name="Maeda T."/>
            <person name="Takahashi S."/>
            <person name="Yoshida T."/>
            <person name="Shimamura S."/>
            <person name="Takaki Y."/>
            <person name="Nagai Y."/>
            <person name="Toyoda A."/>
            <person name="Suzuki Y."/>
            <person name="Arimoto A."/>
            <person name="Ishii H."/>
            <person name="Satoh N."/>
            <person name="Nishiyama T."/>
            <person name="Hasebe M."/>
            <person name="Maruyama T."/>
            <person name="Minagawa J."/>
            <person name="Obokata J."/>
            <person name="Shigenobu S."/>
        </authorList>
    </citation>
    <scope>NUCLEOTIDE SEQUENCE [LARGE SCALE GENOMIC DNA]</scope>
</reference>
<feature type="binding site" evidence="9">
    <location>
        <position position="220"/>
    </location>
    <ligand>
        <name>CoA</name>
        <dbReference type="ChEBI" id="CHEBI:57287"/>
    </ligand>
</feature>
<keyword evidence="10" id="KW-0753">Steroid metabolism</keyword>
<name>A0AAV4B1E5_9GAST</name>
<protein>
    <recommendedName>
        <fullName evidence="3 10">Hydroxymethylglutaryl-CoA synthase</fullName>
        <shortName evidence="10">HMG-CoA synthase</shortName>
        <ecNumber evidence="3 10">2.3.3.10</ecNumber>
    </recommendedName>
    <alternativeName>
        <fullName evidence="10">3-hydroxy-3-methylglutaryl coenzyme A synthase</fullName>
    </alternativeName>
</protein>
<feature type="region of interest" description="Disordered" evidence="11">
    <location>
        <begin position="473"/>
        <end position="498"/>
    </location>
</feature>
<keyword evidence="4 10" id="KW-0808">Transferase</keyword>
<evidence type="ECO:0000256" key="11">
    <source>
        <dbReference type="SAM" id="MobiDB-lite"/>
    </source>
</evidence>
<feature type="binding site" evidence="9">
    <location>
        <position position="166"/>
    </location>
    <ligand>
        <name>CoA</name>
        <dbReference type="ChEBI" id="CHEBI:57287"/>
    </ligand>
</feature>
<evidence type="ECO:0000313" key="15">
    <source>
        <dbReference type="Proteomes" id="UP000735302"/>
    </source>
</evidence>
<feature type="active site" description="Proton donor/acceptor" evidence="8">
    <location>
        <position position="260"/>
    </location>
</feature>
<evidence type="ECO:0000256" key="8">
    <source>
        <dbReference type="PIRSR" id="PIRSR610122-1"/>
    </source>
</evidence>
<comment type="function">
    <text evidence="10">Catalyzes the condensation of acetyl-CoA with acetoacetyl-CoA to form HMG-CoA.</text>
</comment>
<comment type="caution">
    <text evidence="14">The sequence shown here is derived from an EMBL/GenBank/DDBJ whole genome shotgun (WGS) entry which is preliminary data.</text>
</comment>
<comment type="catalytic activity">
    <reaction evidence="7">
        <text>acetoacetyl-CoA + acetyl-CoA + H2O = (3S)-3-hydroxy-3-methylglutaryl-CoA + CoA + H(+)</text>
        <dbReference type="Rhea" id="RHEA:10188"/>
        <dbReference type="ChEBI" id="CHEBI:15377"/>
        <dbReference type="ChEBI" id="CHEBI:15378"/>
        <dbReference type="ChEBI" id="CHEBI:43074"/>
        <dbReference type="ChEBI" id="CHEBI:57286"/>
        <dbReference type="ChEBI" id="CHEBI:57287"/>
        <dbReference type="ChEBI" id="CHEBI:57288"/>
        <dbReference type="EC" id="2.3.3.10"/>
    </reaction>
    <physiologicalReaction direction="left-to-right" evidence="7">
        <dbReference type="Rhea" id="RHEA:10189"/>
    </physiologicalReaction>
</comment>
<dbReference type="EMBL" id="BLXT01004484">
    <property type="protein sequence ID" value="GFO13357.1"/>
    <property type="molecule type" value="Genomic_DNA"/>
</dbReference>
<dbReference type="InterPro" id="IPR010122">
    <property type="entry name" value="HMG_CoA_synthase_euk"/>
</dbReference>
<organism evidence="14 15">
    <name type="scientific">Plakobranchus ocellatus</name>
    <dbReference type="NCBI Taxonomy" id="259542"/>
    <lineage>
        <taxon>Eukaryota</taxon>
        <taxon>Metazoa</taxon>
        <taxon>Spiralia</taxon>
        <taxon>Lophotrochozoa</taxon>
        <taxon>Mollusca</taxon>
        <taxon>Gastropoda</taxon>
        <taxon>Heterobranchia</taxon>
        <taxon>Euthyneura</taxon>
        <taxon>Panpulmonata</taxon>
        <taxon>Sacoglossa</taxon>
        <taxon>Placobranchoidea</taxon>
        <taxon>Plakobranchidae</taxon>
        <taxon>Plakobranchus</taxon>
    </lineage>
</organism>
<accession>A0AAV4B1E5</accession>
<feature type="domain" description="Hydroxymethylglutaryl-coenzyme A synthase N-terminal" evidence="12">
    <location>
        <begin position="12"/>
        <end position="185"/>
    </location>
</feature>
<feature type="binding site" evidence="9">
    <location>
        <position position="269"/>
    </location>
    <ligand>
        <name>CoA</name>
        <dbReference type="ChEBI" id="CHEBI:57287"/>
    </ligand>
</feature>
<evidence type="ECO:0000256" key="3">
    <source>
        <dbReference type="ARBA" id="ARBA00012978"/>
    </source>
</evidence>
<feature type="active site" description="Acyl-thioester intermediate" evidence="8">
    <location>
        <position position="128"/>
    </location>
</feature>
<dbReference type="NCBIfam" id="TIGR01833">
    <property type="entry name" value="HMG-CoA-S_euk"/>
    <property type="match status" value="1"/>
</dbReference>
<dbReference type="FunFam" id="3.40.47.10:FF:000008">
    <property type="entry name" value="3-hydroxy-3-methylglutaryl coenzyme A synthase"/>
    <property type="match status" value="1"/>
</dbReference>
<keyword evidence="10" id="KW-0444">Lipid biosynthesis</keyword>
<keyword evidence="5 10" id="KW-0752">Steroid biosynthesis</keyword>
<keyword evidence="15" id="KW-1185">Reference proteome</keyword>
<keyword evidence="10" id="KW-1207">Sterol metabolism</keyword>
<evidence type="ECO:0000259" key="12">
    <source>
        <dbReference type="Pfam" id="PF01154"/>
    </source>
</evidence>
<keyword evidence="6 10" id="KW-0756">Sterol biosynthesis</keyword>
<dbReference type="PANTHER" id="PTHR43323:SF2">
    <property type="entry name" value="HYDROXYMETHYLGLUTARYL-COA SYNTHASE"/>
    <property type="match status" value="1"/>
</dbReference>
<feature type="active site" description="Proton donor/acceptor" evidence="8">
    <location>
        <position position="94"/>
    </location>
</feature>
<dbReference type="InterPro" id="IPR013528">
    <property type="entry name" value="HMG_CoA_synth_N"/>
</dbReference>
<dbReference type="InterPro" id="IPR016039">
    <property type="entry name" value="Thiolase-like"/>
</dbReference>
<evidence type="ECO:0000313" key="14">
    <source>
        <dbReference type="EMBL" id="GFO13357.1"/>
    </source>
</evidence>
<dbReference type="CDD" id="cd00827">
    <property type="entry name" value="init_cond_enzymes"/>
    <property type="match status" value="1"/>
</dbReference>
<dbReference type="PANTHER" id="PTHR43323">
    <property type="entry name" value="3-HYDROXY-3-METHYLGLUTARYL COENZYME A SYNTHASE"/>
    <property type="match status" value="1"/>
</dbReference>
<evidence type="ECO:0000256" key="2">
    <source>
        <dbReference type="ARBA" id="ARBA00007061"/>
    </source>
</evidence>
<evidence type="ECO:0000259" key="13">
    <source>
        <dbReference type="Pfam" id="PF08540"/>
    </source>
</evidence>
<dbReference type="Proteomes" id="UP000735302">
    <property type="component" value="Unassembled WGS sequence"/>
</dbReference>
<dbReference type="GO" id="GO:0006084">
    <property type="term" value="P:acetyl-CoA metabolic process"/>
    <property type="evidence" value="ECO:0007669"/>
    <property type="project" value="InterPro"/>
</dbReference>
<proteinExistence type="inferred from homology"/>
<feature type="binding site" evidence="9">
    <location>
        <position position="265"/>
    </location>
    <ligand>
        <name>CoA</name>
        <dbReference type="ChEBI" id="CHEBI:57287"/>
    </ligand>
</feature>
<dbReference type="GO" id="GO:0004421">
    <property type="term" value="F:hydroxymethylglutaryl-CoA synthase activity"/>
    <property type="evidence" value="ECO:0007669"/>
    <property type="project" value="UniProtKB-EC"/>
</dbReference>
<dbReference type="GO" id="GO:0016126">
    <property type="term" value="P:sterol biosynthetic process"/>
    <property type="evidence" value="ECO:0007669"/>
    <property type="project" value="UniProtKB-KW"/>
</dbReference>
<dbReference type="Pfam" id="PF01154">
    <property type="entry name" value="HMG_CoA_synt_N"/>
    <property type="match status" value="1"/>
</dbReference>
<dbReference type="Gene3D" id="3.40.47.10">
    <property type="match status" value="1"/>
</dbReference>
<dbReference type="EC" id="2.3.3.10" evidence="3 10"/>
<dbReference type="SUPFAM" id="SSF53901">
    <property type="entry name" value="Thiolase-like"/>
    <property type="match status" value="2"/>
</dbReference>
<gene>
    <name evidence="14" type="ORF">PoB_003986200</name>
</gene>
<dbReference type="Pfam" id="PF08540">
    <property type="entry name" value="HMG_CoA_synt_C"/>
    <property type="match status" value="1"/>
</dbReference>
<dbReference type="AlphaFoldDB" id="A0AAV4B1E5"/>
<evidence type="ECO:0000256" key="9">
    <source>
        <dbReference type="PIRSR" id="PIRSR610122-2"/>
    </source>
</evidence>
<evidence type="ECO:0000256" key="10">
    <source>
        <dbReference type="RuleBase" id="RU364071"/>
    </source>
</evidence>
<dbReference type="InterPro" id="IPR013746">
    <property type="entry name" value="HMG_CoA_synt_C_dom"/>
</dbReference>
<dbReference type="GO" id="GO:0010142">
    <property type="term" value="P:farnesyl diphosphate biosynthetic process, mevalonate pathway"/>
    <property type="evidence" value="ECO:0007669"/>
    <property type="project" value="InterPro"/>
</dbReference>
<evidence type="ECO:0000256" key="1">
    <source>
        <dbReference type="ARBA" id="ARBA00005218"/>
    </source>
</evidence>
<comment type="pathway">
    <text evidence="1 10">Metabolic intermediate biosynthesis; (R)-mevalonate biosynthesis; (R)-mevalonate from acetyl-CoA: step 2/3.</text>
</comment>
<evidence type="ECO:0000256" key="4">
    <source>
        <dbReference type="ARBA" id="ARBA00022679"/>
    </source>
</evidence>
<feature type="domain" description="Hydroxymethylglutaryl-coenzyme A synthase C-terminal" evidence="13">
    <location>
        <begin position="186"/>
        <end position="464"/>
    </location>
</feature>
<dbReference type="InterPro" id="IPR000590">
    <property type="entry name" value="HMG_CoA_synt_AS"/>
</dbReference>
<evidence type="ECO:0000256" key="7">
    <source>
        <dbReference type="ARBA" id="ARBA00049887"/>
    </source>
</evidence>
<comment type="similarity">
    <text evidence="2 10">Belongs to the thiolase-like superfamily. HMG-CoA synthase family.</text>
</comment>
<evidence type="ECO:0000256" key="6">
    <source>
        <dbReference type="ARBA" id="ARBA00023011"/>
    </source>
</evidence>
<feature type="compositionally biased region" description="Polar residues" evidence="11">
    <location>
        <begin position="480"/>
        <end position="498"/>
    </location>
</feature>
<sequence>MPGPRNTTNKGWPQDVGIIAMELYFPSQYVDQSQLEAFDGVSAGKYTIGLGQSRMGFCSDREDINTLCMTVVQRLMERNNIDYQEIGRLEVGTETIIDKSKSAKTVLMQLFEECGNTDIEGVDTTNACYGGTSALFNSINWVESSSWDGRYALVVAADIAVYASGNARCTGGVGAVAMLIGADAPLVMERGVRSTHMQHVYDFYKPDMASEYPTVDGKLSIQCYLHALDMCYQKYTTKAIAAGIRDGNSTLDIADAVIFHSPYCKLVQKSFARLLLNDFLWDKEPDFQGRYSGLEALRDIKLEDTYFDRSVETAVMGASKDLFAAKTKPSLLASNQVGNMYTASLYGGLASYIYSETSESIAGKRVILFSYGSGLASSMFSLQFSKDKTSGGALDKLVTSLNDVKQRLDARQCVPPQEFDSNMKLREQTHHLAPYIPVGSVSVLTPGTWYLSEVDSMHRRKYARQTSPLMDIDNPVIEGKQSSSHPTQQAVNGVGSAS</sequence>
<evidence type="ECO:0000256" key="5">
    <source>
        <dbReference type="ARBA" id="ARBA00022955"/>
    </source>
</evidence>